<dbReference type="Proteomes" id="UP001596191">
    <property type="component" value="Unassembled WGS sequence"/>
</dbReference>
<proteinExistence type="predicted"/>
<dbReference type="RefSeq" id="WP_125642643.1">
    <property type="nucleotide sequence ID" value="NZ_JBHSSJ010000003.1"/>
</dbReference>
<sequence>MNEMVLFNPGDSIGNFHDYNEAVRTAQIYQERHTDSGHVLVVKSEGGVPSFDIFIADQQLKDPKEPSTTRRYTISKEI</sequence>
<dbReference type="EMBL" id="JBHSSJ010000003">
    <property type="protein sequence ID" value="MFC6274540.1"/>
    <property type="molecule type" value="Genomic_DNA"/>
</dbReference>
<protein>
    <submittedName>
        <fullName evidence="1">Uncharacterized protein</fullName>
    </submittedName>
</protein>
<comment type="caution">
    <text evidence="1">The sequence shown here is derived from an EMBL/GenBank/DDBJ whole genome shotgun (WGS) entry which is preliminary data.</text>
</comment>
<organism evidence="1 2">
    <name type="scientific">Levilactobacillus tangyuanensis</name>
    <dbReference type="NCBI Taxonomy" id="2486021"/>
    <lineage>
        <taxon>Bacteria</taxon>
        <taxon>Bacillati</taxon>
        <taxon>Bacillota</taxon>
        <taxon>Bacilli</taxon>
        <taxon>Lactobacillales</taxon>
        <taxon>Lactobacillaceae</taxon>
        <taxon>Levilactobacillus</taxon>
    </lineage>
</organism>
<accession>A0ABW1TN71</accession>
<name>A0ABW1TN71_9LACO</name>
<evidence type="ECO:0000313" key="2">
    <source>
        <dbReference type="Proteomes" id="UP001596191"/>
    </source>
</evidence>
<keyword evidence="2" id="KW-1185">Reference proteome</keyword>
<evidence type="ECO:0000313" key="1">
    <source>
        <dbReference type="EMBL" id="MFC6274540.1"/>
    </source>
</evidence>
<gene>
    <name evidence="1" type="ORF">ACFQET_03320</name>
</gene>
<reference evidence="2" key="1">
    <citation type="journal article" date="2019" name="Int. J. Syst. Evol. Microbiol.">
        <title>The Global Catalogue of Microorganisms (GCM) 10K type strain sequencing project: providing services to taxonomists for standard genome sequencing and annotation.</title>
        <authorList>
            <consortium name="The Broad Institute Genomics Platform"/>
            <consortium name="The Broad Institute Genome Sequencing Center for Infectious Disease"/>
            <person name="Wu L."/>
            <person name="Ma J."/>
        </authorList>
    </citation>
    <scope>NUCLEOTIDE SEQUENCE [LARGE SCALE GENOMIC DNA]</scope>
    <source>
        <strain evidence="2">CCM 8907</strain>
    </source>
</reference>